<feature type="transmembrane region" description="Helical" evidence="1">
    <location>
        <begin position="97"/>
        <end position="116"/>
    </location>
</feature>
<feature type="transmembrane region" description="Helical" evidence="1">
    <location>
        <begin position="302"/>
        <end position="324"/>
    </location>
</feature>
<keyword evidence="1" id="KW-0812">Transmembrane</keyword>
<evidence type="ECO:0000313" key="2">
    <source>
        <dbReference type="EMBL" id="KAF1972017.1"/>
    </source>
</evidence>
<proteinExistence type="predicted"/>
<feature type="transmembrane region" description="Helical" evidence="1">
    <location>
        <begin position="21"/>
        <end position="40"/>
    </location>
</feature>
<accession>A0A6A5VFI4</accession>
<dbReference type="OrthoDB" id="5394254at2759"/>
<organism evidence="2 3">
    <name type="scientific">Bimuria novae-zelandiae CBS 107.79</name>
    <dbReference type="NCBI Taxonomy" id="1447943"/>
    <lineage>
        <taxon>Eukaryota</taxon>
        <taxon>Fungi</taxon>
        <taxon>Dikarya</taxon>
        <taxon>Ascomycota</taxon>
        <taxon>Pezizomycotina</taxon>
        <taxon>Dothideomycetes</taxon>
        <taxon>Pleosporomycetidae</taxon>
        <taxon>Pleosporales</taxon>
        <taxon>Massarineae</taxon>
        <taxon>Didymosphaeriaceae</taxon>
        <taxon>Bimuria</taxon>
    </lineage>
</organism>
<evidence type="ECO:0000313" key="3">
    <source>
        <dbReference type="Proteomes" id="UP000800036"/>
    </source>
</evidence>
<keyword evidence="1" id="KW-0472">Membrane</keyword>
<evidence type="ECO:0000256" key="1">
    <source>
        <dbReference type="SAM" id="Phobius"/>
    </source>
</evidence>
<protein>
    <submittedName>
        <fullName evidence="2">Uncharacterized protein</fullName>
    </submittedName>
</protein>
<name>A0A6A5VFI4_9PLEO</name>
<dbReference type="AlphaFoldDB" id="A0A6A5VFI4"/>
<keyword evidence="3" id="KW-1185">Reference proteome</keyword>
<keyword evidence="1" id="KW-1133">Transmembrane helix</keyword>
<feature type="transmembrane region" description="Helical" evidence="1">
    <location>
        <begin position="165"/>
        <end position="185"/>
    </location>
</feature>
<feature type="transmembrane region" description="Helical" evidence="1">
    <location>
        <begin position="123"/>
        <end position="145"/>
    </location>
</feature>
<sequence>MADRPPPTVVPRTSRRARLPAFVRLPMLIILNIGLQSALWTGALNFLDPELGAVSKVPLPAGAEEGFEQLSEPIARLATKVALISVAWQLRYDFFDIGALTAVINIPFAFLLTTYFNVSHLYAFVHVAIEVVAIAVPTFLLRPIADVNNPAVRIRNRYLLDSFQVWASNTALAVGVYATVIYAALQTNWLTLFLINHFDLPSVELAHDLYVPTLAGKLLIAGYATRAFLLNPSIGAQADTGASTPVEDFKPATATLPQTLKHNVWFFSKRTRLLIQRTVVLSVFLLAHTVRQGTTLQGSEIIGSAGYASVWIVAANICAWWFAWTGDAES</sequence>
<dbReference type="Proteomes" id="UP000800036">
    <property type="component" value="Unassembled WGS sequence"/>
</dbReference>
<reference evidence="2" key="1">
    <citation type="journal article" date="2020" name="Stud. Mycol.">
        <title>101 Dothideomycetes genomes: a test case for predicting lifestyles and emergence of pathogens.</title>
        <authorList>
            <person name="Haridas S."/>
            <person name="Albert R."/>
            <person name="Binder M."/>
            <person name="Bloem J."/>
            <person name="Labutti K."/>
            <person name="Salamov A."/>
            <person name="Andreopoulos B."/>
            <person name="Baker S."/>
            <person name="Barry K."/>
            <person name="Bills G."/>
            <person name="Bluhm B."/>
            <person name="Cannon C."/>
            <person name="Castanera R."/>
            <person name="Culley D."/>
            <person name="Daum C."/>
            <person name="Ezra D."/>
            <person name="Gonzalez J."/>
            <person name="Henrissat B."/>
            <person name="Kuo A."/>
            <person name="Liang C."/>
            <person name="Lipzen A."/>
            <person name="Lutzoni F."/>
            <person name="Magnuson J."/>
            <person name="Mondo S."/>
            <person name="Nolan M."/>
            <person name="Ohm R."/>
            <person name="Pangilinan J."/>
            <person name="Park H.-J."/>
            <person name="Ramirez L."/>
            <person name="Alfaro M."/>
            <person name="Sun H."/>
            <person name="Tritt A."/>
            <person name="Yoshinaga Y."/>
            <person name="Zwiers L.-H."/>
            <person name="Turgeon B."/>
            <person name="Goodwin S."/>
            <person name="Spatafora J."/>
            <person name="Crous P."/>
            <person name="Grigoriev I."/>
        </authorList>
    </citation>
    <scope>NUCLEOTIDE SEQUENCE</scope>
    <source>
        <strain evidence="2">CBS 107.79</strain>
    </source>
</reference>
<dbReference type="EMBL" id="ML976690">
    <property type="protein sequence ID" value="KAF1972017.1"/>
    <property type="molecule type" value="Genomic_DNA"/>
</dbReference>
<gene>
    <name evidence="2" type="ORF">BU23DRAFT_469597</name>
</gene>